<feature type="transmembrane region" description="Helical" evidence="2">
    <location>
        <begin position="63"/>
        <end position="81"/>
    </location>
</feature>
<organism evidence="3 4">
    <name type="scientific">Alicyclobacillus mengziensis</name>
    <dbReference type="NCBI Taxonomy" id="2931921"/>
    <lineage>
        <taxon>Bacteria</taxon>
        <taxon>Bacillati</taxon>
        <taxon>Bacillota</taxon>
        <taxon>Bacilli</taxon>
        <taxon>Bacillales</taxon>
        <taxon>Alicyclobacillaceae</taxon>
        <taxon>Alicyclobacillus</taxon>
    </lineage>
</organism>
<reference evidence="3 4" key="1">
    <citation type="submission" date="2021-02" db="EMBL/GenBank/DDBJ databases">
        <title>Alicyclobacillus curvatus sp. nov. and Alicyclobacillus mengziensis sp. nov., two acidophilic bacteria isolated from acid mine drainage.</title>
        <authorList>
            <person name="Huang Y."/>
        </authorList>
    </citation>
    <scope>NUCLEOTIDE SEQUENCE [LARGE SCALE GENOMIC DNA]</scope>
    <source>
        <strain evidence="3 4">S30H14</strain>
    </source>
</reference>
<proteinExistence type="predicted"/>
<dbReference type="Proteomes" id="UP000663505">
    <property type="component" value="Chromosome"/>
</dbReference>
<gene>
    <name evidence="3" type="ORF">JZ786_22080</name>
</gene>
<feature type="transmembrane region" description="Helical" evidence="2">
    <location>
        <begin position="163"/>
        <end position="185"/>
    </location>
</feature>
<dbReference type="SUPFAM" id="SSF103481">
    <property type="entry name" value="Multidrug resistance efflux transporter EmrE"/>
    <property type="match status" value="1"/>
</dbReference>
<evidence type="ECO:0000256" key="2">
    <source>
        <dbReference type="SAM" id="Phobius"/>
    </source>
</evidence>
<feature type="transmembrane region" description="Helical" evidence="2">
    <location>
        <begin position="224"/>
        <end position="244"/>
    </location>
</feature>
<name>A0A9X7VXV9_9BACL</name>
<feature type="transmembrane region" description="Helical" evidence="2">
    <location>
        <begin position="250"/>
        <end position="268"/>
    </location>
</feature>
<comment type="subcellular location">
    <subcellularLocation>
        <location evidence="1">Endomembrane system</location>
        <topology evidence="1">Multi-pass membrane protein</topology>
    </subcellularLocation>
</comment>
<feature type="transmembrane region" description="Helical" evidence="2">
    <location>
        <begin position="30"/>
        <end position="51"/>
    </location>
</feature>
<keyword evidence="2" id="KW-1133">Transmembrane helix</keyword>
<sequence length="269" mass="28888">MAIVVGLVCLRILTLTTERVSLNRLGKPGGYGALTTMAIGFGGAAMVLLLMSLFDGVPIPFKTTFWIGALYALAFGLYTASFVKGPIGLVSPWSNATVVLLWLYHPLDSTEAWWGLFLFAVGVLILTHRQFSSAVVMMLASDVVLAVARLMDVRNTGHAPVAYAAGMFVAIGAWMLIPLIVSGQYKNVFPLLRREPGWSVVAATSNAAAYLSVFTLLNWLHPAVVEAFSALASSLATFVGVLVFHERQALQKIFSSILITIGTILLLLA</sequence>
<keyword evidence="2" id="KW-0812">Transmembrane</keyword>
<accession>A0A9X7VXV9</accession>
<evidence type="ECO:0000256" key="1">
    <source>
        <dbReference type="ARBA" id="ARBA00004127"/>
    </source>
</evidence>
<dbReference type="EMBL" id="CP071182">
    <property type="protein sequence ID" value="QSO47066.1"/>
    <property type="molecule type" value="Genomic_DNA"/>
</dbReference>
<evidence type="ECO:0000313" key="3">
    <source>
        <dbReference type="EMBL" id="QSO47066.1"/>
    </source>
</evidence>
<dbReference type="KEGG" id="afx:JZ786_22080"/>
<dbReference type="AlphaFoldDB" id="A0A9X7VXV9"/>
<dbReference type="RefSeq" id="WP_206656430.1">
    <property type="nucleotide sequence ID" value="NZ_CP071182.1"/>
</dbReference>
<protein>
    <recommendedName>
        <fullName evidence="5">EamA domain-containing protein</fullName>
    </recommendedName>
</protein>
<keyword evidence="4" id="KW-1185">Reference proteome</keyword>
<evidence type="ECO:0000313" key="4">
    <source>
        <dbReference type="Proteomes" id="UP000663505"/>
    </source>
</evidence>
<feature type="transmembrane region" description="Helical" evidence="2">
    <location>
        <begin position="112"/>
        <end position="128"/>
    </location>
</feature>
<feature type="transmembrane region" description="Helical" evidence="2">
    <location>
        <begin position="197"/>
        <end position="217"/>
    </location>
</feature>
<evidence type="ECO:0008006" key="5">
    <source>
        <dbReference type="Google" id="ProtNLM"/>
    </source>
</evidence>
<dbReference type="InterPro" id="IPR037185">
    <property type="entry name" value="EmrE-like"/>
</dbReference>
<keyword evidence="2" id="KW-0472">Membrane</keyword>